<evidence type="ECO:0000313" key="1">
    <source>
        <dbReference type="EMBL" id="KOX77717.1"/>
    </source>
</evidence>
<organism evidence="1 2">
    <name type="scientific">Melipona quadrifasciata</name>
    <dbReference type="NCBI Taxonomy" id="166423"/>
    <lineage>
        <taxon>Eukaryota</taxon>
        <taxon>Metazoa</taxon>
        <taxon>Ecdysozoa</taxon>
        <taxon>Arthropoda</taxon>
        <taxon>Hexapoda</taxon>
        <taxon>Insecta</taxon>
        <taxon>Pterygota</taxon>
        <taxon>Neoptera</taxon>
        <taxon>Endopterygota</taxon>
        <taxon>Hymenoptera</taxon>
        <taxon>Apocrita</taxon>
        <taxon>Aculeata</taxon>
        <taxon>Apoidea</taxon>
        <taxon>Anthophila</taxon>
        <taxon>Apidae</taxon>
        <taxon>Melipona</taxon>
    </lineage>
</organism>
<reference evidence="1 2" key="1">
    <citation type="submission" date="2015-07" db="EMBL/GenBank/DDBJ databases">
        <title>The genome of Melipona quadrifasciata.</title>
        <authorList>
            <person name="Pan H."/>
            <person name="Kapheim K."/>
        </authorList>
    </citation>
    <scope>NUCLEOTIDE SEQUENCE [LARGE SCALE GENOMIC DNA]</scope>
    <source>
        <strain evidence="1">0111107301</strain>
        <tissue evidence="1">Whole body</tissue>
    </source>
</reference>
<dbReference type="EMBL" id="KQ435729">
    <property type="protein sequence ID" value="KOX77717.1"/>
    <property type="molecule type" value="Genomic_DNA"/>
</dbReference>
<proteinExistence type="predicted"/>
<sequence length="59" mass="6833">MHRQTWNLSTRTTGESLAFLLNESNPIITGMERSVDLNIEQHHCRITKRGRSSRRVSIP</sequence>
<accession>A0A0M9A5M3</accession>
<name>A0A0M9A5M3_9HYME</name>
<protein>
    <submittedName>
        <fullName evidence="1">Uncharacterized protein</fullName>
    </submittedName>
</protein>
<dbReference type="Proteomes" id="UP000053105">
    <property type="component" value="Unassembled WGS sequence"/>
</dbReference>
<dbReference type="AlphaFoldDB" id="A0A0M9A5M3"/>
<evidence type="ECO:0000313" key="2">
    <source>
        <dbReference type="Proteomes" id="UP000053105"/>
    </source>
</evidence>
<keyword evidence="2" id="KW-1185">Reference proteome</keyword>
<gene>
    <name evidence="1" type="ORF">WN51_09382</name>
</gene>